<proteinExistence type="predicted"/>
<organism evidence="2 3">
    <name type="scientific">Puccinia graminis f. sp. tritici</name>
    <dbReference type="NCBI Taxonomy" id="56615"/>
    <lineage>
        <taxon>Eukaryota</taxon>
        <taxon>Fungi</taxon>
        <taxon>Dikarya</taxon>
        <taxon>Basidiomycota</taxon>
        <taxon>Pucciniomycotina</taxon>
        <taxon>Pucciniomycetes</taxon>
        <taxon>Pucciniales</taxon>
        <taxon>Pucciniaceae</taxon>
        <taxon>Puccinia</taxon>
    </lineage>
</organism>
<keyword evidence="3" id="KW-1185">Reference proteome</keyword>
<feature type="compositionally biased region" description="Polar residues" evidence="1">
    <location>
        <begin position="1"/>
        <end position="22"/>
    </location>
</feature>
<accession>A0A5B0NE62</accession>
<dbReference type="Proteomes" id="UP000324748">
    <property type="component" value="Unassembled WGS sequence"/>
</dbReference>
<protein>
    <submittedName>
        <fullName evidence="2">Uncharacterized protein</fullName>
    </submittedName>
</protein>
<reference evidence="2 3" key="1">
    <citation type="submission" date="2019-05" db="EMBL/GenBank/DDBJ databases">
        <title>Emergence of the Ug99 lineage of the wheat stem rust pathogen through somatic hybridization.</title>
        <authorList>
            <person name="Li F."/>
            <person name="Upadhyaya N.M."/>
            <person name="Sperschneider J."/>
            <person name="Matny O."/>
            <person name="Nguyen-Phuc H."/>
            <person name="Mago R."/>
            <person name="Raley C."/>
            <person name="Miller M.E."/>
            <person name="Silverstein K.A.T."/>
            <person name="Henningsen E."/>
            <person name="Hirsch C.D."/>
            <person name="Visser B."/>
            <person name="Pretorius Z.A."/>
            <person name="Steffenson B.J."/>
            <person name="Schwessinger B."/>
            <person name="Dodds P.N."/>
            <person name="Figueroa M."/>
        </authorList>
    </citation>
    <scope>NUCLEOTIDE SEQUENCE [LARGE SCALE GENOMIC DNA]</scope>
    <source>
        <strain evidence="2">21-0</strain>
    </source>
</reference>
<evidence type="ECO:0000313" key="3">
    <source>
        <dbReference type="Proteomes" id="UP000324748"/>
    </source>
</evidence>
<gene>
    <name evidence="2" type="ORF">PGT21_020437</name>
</gene>
<evidence type="ECO:0000256" key="1">
    <source>
        <dbReference type="SAM" id="MobiDB-lite"/>
    </source>
</evidence>
<evidence type="ECO:0000313" key="2">
    <source>
        <dbReference type="EMBL" id="KAA1087043.1"/>
    </source>
</evidence>
<comment type="caution">
    <text evidence="2">The sequence shown here is derived from an EMBL/GenBank/DDBJ whole genome shotgun (WGS) entry which is preliminary data.</text>
</comment>
<dbReference type="AlphaFoldDB" id="A0A5B0NE62"/>
<feature type="region of interest" description="Disordered" evidence="1">
    <location>
        <begin position="1"/>
        <end position="23"/>
    </location>
</feature>
<dbReference type="EMBL" id="VSWC01000105">
    <property type="protein sequence ID" value="KAA1087043.1"/>
    <property type="molecule type" value="Genomic_DNA"/>
</dbReference>
<sequence>MKTEWTNVQRQGGWSASRSTKPNDAGPGMYYFTAHLAPVAGGGSIRHFRPAMVPIHPDALHGHPHGISGTS</sequence>
<name>A0A5B0NE62_PUCGR</name>